<organism evidence="2 3">
    <name type="scientific">Gordonia sputi NBRC 100414</name>
    <dbReference type="NCBI Taxonomy" id="1089453"/>
    <lineage>
        <taxon>Bacteria</taxon>
        <taxon>Bacillati</taxon>
        <taxon>Actinomycetota</taxon>
        <taxon>Actinomycetes</taxon>
        <taxon>Mycobacteriales</taxon>
        <taxon>Gordoniaceae</taxon>
        <taxon>Gordonia</taxon>
    </lineage>
</organism>
<sequence>MSKFSKLGRRGAAAVAVAAAAVIGATSMGAGHAEATVYKLADGYKKASGFDGGVVESWRKHETAGPMPSVANNGAGRSAWVSGVYTAKASGGLNGTVAVKLLVGCQVNIDGLSGGLSGAIDLSGTPSASASLSIPLTPGQVGVVSVTDTSFDKNGSASLQLSQFQIDVQKCGGFASARTVVVVKASKDYDPKAGTVNGSGGYVQSTLYGQPFSLSG</sequence>
<feature type="chain" id="PRO_5039440293" description="MspA family protein" evidence="1">
    <location>
        <begin position="31"/>
        <end position="216"/>
    </location>
</feature>
<accession>H5U650</accession>
<protein>
    <recommendedName>
        <fullName evidence="4">MspA family protein</fullName>
    </recommendedName>
</protein>
<dbReference type="Pfam" id="PF09203">
    <property type="entry name" value="MspA"/>
    <property type="match status" value="1"/>
</dbReference>
<name>H5U650_9ACTN</name>
<dbReference type="EMBL" id="BAFC01000121">
    <property type="protein sequence ID" value="GAB41208.1"/>
    <property type="molecule type" value="Genomic_DNA"/>
</dbReference>
<reference evidence="2 3" key="1">
    <citation type="submission" date="2012-02" db="EMBL/GenBank/DDBJ databases">
        <title>Whole genome shotgun sequence of Gordonia sputi NBRC 100414.</title>
        <authorList>
            <person name="Yoshida I."/>
            <person name="Hosoyama A."/>
            <person name="Tsuchikane K."/>
            <person name="Katsumata H."/>
            <person name="Yamazaki S."/>
            <person name="Fujita N."/>
        </authorList>
    </citation>
    <scope>NUCLEOTIDE SEQUENCE [LARGE SCALE GENOMIC DNA]</scope>
    <source>
        <strain evidence="2 3">NBRC 100414</strain>
    </source>
</reference>
<proteinExistence type="predicted"/>
<keyword evidence="1" id="KW-0732">Signal</keyword>
<evidence type="ECO:0000313" key="2">
    <source>
        <dbReference type="EMBL" id="GAB41208.1"/>
    </source>
</evidence>
<keyword evidence="3" id="KW-1185">Reference proteome</keyword>
<dbReference type="InterPro" id="IPR015286">
    <property type="entry name" value="Porin_fam_mycobact-type"/>
</dbReference>
<evidence type="ECO:0000256" key="1">
    <source>
        <dbReference type="SAM" id="SignalP"/>
    </source>
</evidence>
<dbReference type="PROSITE" id="PS51318">
    <property type="entry name" value="TAT"/>
    <property type="match status" value="1"/>
</dbReference>
<gene>
    <name evidence="2" type="ORF">GOSPT_123_00130</name>
</gene>
<dbReference type="Gene3D" id="2.60.40.1650">
    <property type="entry name" value="Porin MspA (Ig-like beta-sandwich domain)"/>
    <property type="match status" value="1"/>
</dbReference>
<comment type="caution">
    <text evidence="2">The sequence shown here is derived from an EMBL/GenBank/DDBJ whole genome shotgun (WGS) entry which is preliminary data.</text>
</comment>
<dbReference type="InterPro" id="IPR006311">
    <property type="entry name" value="TAT_signal"/>
</dbReference>
<dbReference type="eggNOG" id="ENOG5032JHI">
    <property type="taxonomic scope" value="Bacteria"/>
</dbReference>
<dbReference type="Proteomes" id="UP000005845">
    <property type="component" value="Unassembled WGS sequence"/>
</dbReference>
<evidence type="ECO:0008006" key="4">
    <source>
        <dbReference type="Google" id="ProtNLM"/>
    </source>
</evidence>
<dbReference type="RefSeq" id="WP_005208439.1">
    <property type="nucleotide sequence ID" value="NZ_BAFC01000121.1"/>
</dbReference>
<dbReference type="AlphaFoldDB" id="H5U650"/>
<feature type="signal peptide" evidence="1">
    <location>
        <begin position="1"/>
        <end position="30"/>
    </location>
</feature>
<evidence type="ECO:0000313" key="3">
    <source>
        <dbReference type="Proteomes" id="UP000005845"/>
    </source>
</evidence>